<evidence type="ECO:0000313" key="1">
    <source>
        <dbReference type="EMBL" id="CBF89535.1"/>
    </source>
</evidence>
<dbReference type="HOGENOM" id="CLU_2558271_0_0_1"/>
<keyword evidence="2" id="KW-1185">Reference proteome</keyword>
<accession>C8VTH2</accession>
<evidence type="ECO:0000313" key="2">
    <source>
        <dbReference type="Proteomes" id="UP000000560"/>
    </source>
</evidence>
<dbReference type="InParanoid" id="C8VTH2"/>
<sequence length="82" mass="8928">MDIRRQGGAAQVPVMASAMAPLAPGLVYVNSQIVLSVESAGRQAAAPLRIQDQSLSEQHVESRWAEDIDSLGAYRRHRVCQI</sequence>
<organism evidence="1 2">
    <name type="scientific">Emericella nidulans (strain FGSC A4 / ATCC 38163 / CBS 112.46 / NRRL 194 / M139)</name>
    <name type="common">Aspergillus nidulans</name>
    <dbReference type="NCBI Taxonomy" id="227321"/>
    <lineage>
        <taxon>Eukaryota</taxon>
        <taxon>Fungi</taxon>
        <taxon>Dikarya</taxon>
        <taxon>Ascomycota</taxon>
        <taxon>Pezizomycotina</taxon>
        <taxon>Eurotiomycetes</taxon>
        <taxon>Eurotiomycetidae</taxon>
        <taxon>Eurotiales</taxon>
        <taxon>Aspergillaceae</taxon>
        <taxon>Aspergillus</taxon>
        <taxon>Aspergillus subgen. Nidulantes</taxon>
    </lineage>
</organism>
<gene>
    <name evidence="1" type="ORF">ANIA_11269</name>
</gene>
<dbReference type="RefSeq" id="XP_050469230.1">
    <property type="nucleotide sequence ID" value="XM_050613412.1"/>
</dbReference>
<dbReference type="EMBL" id="BN001308">
    <property type="protein sequence ID" value="CBF89535.1"/>
    <property type="molecule type" value="Genomic_DNA"/>
</dbReference>
<dbReference type="Proteomes" id="UP000000560">
    <property type="component" value="Chromosome VIII"/>
</dbReference>
<name>C8VTH2_EMENI</name>
<dbReference type="GeneID" id="74896879"/>
<dbReference type="AlphaFoldDB" id="C8VTH2"/>
<proteinExistence type="predicted"/>
<protein>
    <submittedName>
        <fullName evidence="1">Uncharacterized protein</fullName>
    </submittedName>
</protein>
<reference evidence="2" key="2">
    <citation type="journal article" date="2009" name="Fungal Genet. Biol.">
        <title>The 2008 update of the Aspergillus nidulans genome annotation: a community effort.</title>
        <authorList>
            <person name="Wortman J.R."/>
            <person name="Gilsenan J.M."/>
            <person name="Joardar V."/>
            <person name="Deegan J."/>
            <person name="Clutterbuck J."/>
            <person name="Andersen M.R."/>
            <person name="Archer D."/>
            <person name="Bencina M."/>
            <person name="Braus G."/>
            <person name="Coutinho P."/>
            <person name="von Dohren H."/>
            <person name="Doonan J."/>
            <person name="Driessen A.J."/>
            <person name="Durek P."/>
            <person name="Espeso E."/>
            <person name="Fekete E."/>
            <person name="Flipphi M."/>
            <person name="Estrada C.G."/>
            <person name="Geysens S."/>
            <person name="Goldman G."/>
            <person name="de Groot P.W."/>
            <person name="Hansen K."/>
            <person name="Harris S.D."/>
            <person name="Heinekamp T."/>
            <person name="Helmstaedt K."/>
            <person name="Henrissat B."/>
            <person name="Hofmann G."/>
            <person name="Homan T."/>
            <person name="Horio T."/>
            <person name="Horiuchi H."/>
            <person name="James S."/>
            <person name="Jones M."/>
            <person name="Karaffa L."/>
            <person name="Karanyi Z."/>
            <person name="Kato M."/>
            <person name="Keller N."/>
            <person name="Kelly D.E."/>
            <person name="Kiel J.A."/>
            <person name="Kim J.M."/>
            <person name="van der Klei I.J."/>
            <person name="Klis F.M."/>
            <person name="Kovalchuk A."/>
            <person name="Krasevec N."/>
            <person name="Kubicek C.P."/>
            <person name="Liu B."/>
            <person name="Maccabe A."/>
            <person name="Meyer V."/>
            <person name="Mirabito P."/>
            <person name="Miskei M."/>
            <person name="Mos M."/>
            <person name="Mullins J."/>
            <person name="Nelson D.R."/>
            <person name="Nielsen J."/>
            <person name="Oakley B.R."/>
            <person name="Osmani S.A."/>
            <person name="Pakula T."/>
            <person name="Paszewski A."/>
            <person name="Paulsen I."/>
            <person name="Pilsyk S."/>
            <person name="Pocsi I."/>
            <person name="Punt P.J."/>
            <person name="Ram A.F."/>
            <person name="Ren Q."/>
            <person name="Robellet X."/>
            <person name="Robson G."/>
            <person name="Seiboth B."/>
            <person name="van Solingen P."/>
            <person name="Specht T."/>
            <person name="Sun J."/>
            <person name="Taheri-Talesh N."/>
            <person name="Takeshita N."/>
            <person name="Ussery D."/>
            <person name="vanKuyk P.A."/>
            <person name="Visser H."/>
            <person name="van de Vondervoort P.J."/>
            <person name="de Vries R.P."/>
            <person name="Walton J."/>
            <person name="Xiang X."/>
            <person name="Xiong Y."/>
            <person name="Zeng A.P."/>
            <person name="Brandt B.W."/>
            <person name="Cornell M.J."/>
            <person name="van den Hondel C.A."/>
            <person name="Visser J."/>
            <person name="Oliver S.G."/>
            <person name="Turner G."/>
        </authorList>
    </citation>
    <scope>GENOME REANNOTATION</scope>
    <source>
        <strain evidence="2">FGSC A4 / ATCC 38163 / CBS 112.46 / NRRL 194 / M139</strain>
    </source>
</reference>
<dbReference type="KEGG" id="ani:ANIA_11269"/>
<reference evidence="2" key="1">
    <citation type="journal article" date="2005" name="Nature">
        <title>Sequencing of Aspergillus nidulans and comparative analysis with A. fumigatus and A. oryzae.</title>
        <authorList>
            <person name="Galagan J.E."/>
            <person name="Calvo S.E."/>
            <person name="Cuomo C."/>
            <person name="Ma L.J."/>
            <person name="Wortman J.R."/>
            <person name="Batzoglou S."/>
            <person name="Lee S.I."/>
            <person name="Basturkmen M."/>
            <person name="Spevak C.C."/>
            <person name="Clutterbuck J."/>
            <person name="Kapitonov V."/>
            <person name="Jurka J."/>
            <person name="Scazzocchio C."/>
            <person name="Farman M."/>
            <person name="Butler J."/>
            <person name="Purcell S."/>
            <person name="Harris S."/>
            <person name="Braus G.H."/>
            <person name="Draht O."/>
            <person name="Busch S."/>
            <person name="D'Enfert C."/>
            <person name="Bouchier C."/>
            <person name="Goldman G.H."/>
            <person name="Bell-Pedersen D."/>
            <person name="Griffiths-Jones S."/>
            <person name="Doonan J.H."/>
            <person name="Yu J."/>
            <person name="Vienken K."/>
            <person name="Pain A."/>
            <person name="Freitag M."/>
            <person name="Selker E.U."/>
            <person name="Archer D.B."/>
            <person name="Penalva M.A."/>
            <person name="Oakley B.R."/>
            <person name="Momany M."/>
            <person name="Tanaka T."/>
            <person name="Kumagai T."/>
            <person name="Asai K."/>
            <person name="Machida M."/>
            <person name="Nierman W.C."/>
            <person name="Denning D.W."/>
            <person name="Caddick M."/>
            <person name="Hynes M."/>
            <person name="Paoletti M."/>
            <person name="Fischer R."/>
            <person name="Miller B."/>
            <person name="Dyer P."/>
            <person name="Sachs M.S."/>
            <person name="Osmani S.A."/>
            <person name="Birren B.W."/>
        </authorList>
    </citation>
    <scope>NUCLEOTIDE SEQUENCE [LARGE SCALE GENOMIC DNA]</scope>
    <source>
        <strain evidence="2">FGSC A4 / ATCC 38163 / CBS 112.46 / NRRL 194 / M139</strain>
    </source>
</reference>